<keyword evidence="9" id="KW-1185">Reference proteome</keyword>
<dbReference type="RefSeq" id="XP_040035906.1">
    <property type="nucleotide sequence ID" value="XM_040179972.1"/>
</dbReference>
<name>A0AAQ4R1M9_GASAC</name>
<keyword evidence="1" id="KW-0808">Transferase</keyword>
<dbReference type="Proteomes" id="UP000007635">
    <property type="component" value="Chromosome VII"/>
</dbReference>
<evidence type="ECO:0000313" key="9">
    <source>
        <dbReference type="Proteomes" id="UP000007635"/>
    </source>
</evidence>
<reference evidence="8 9" key="1">
    <citation type="journal article" date="2021" name="G3 (Bethesda)">
        <title>Improved contiguity of the threespine stickleback genome using long-read sequencing.</title>
        <authorList>
            <person name="Nath S."/>
            <person name="Shaw D.E."/>
            <person name="White M.A."/>
        </authorList>
    </citation>
    <scope>NUCLEOTIDE SEQUENCE [LARGE SCALE GENOMIC DNA]</scope>
    <source>
        <strain evidence="8 9">Lake Benthic</strain>
    </source>
</reference>
<evidence type="ECO:0000256" key="2">
    <source>
        <dbReference type="ARBA" id="ARBA00022723"/>
    </source>
</evidence>
<dbReference type="Ensembl" id="ENSGACT00000046505.1">
    <property type="protein sequence ID" value="ENSGACP00000057544.1"/>
    <property type="gene ID" value="ENSGACG00000026583.1"/>
</dbReference>
<evidence type="ECO:0000313" key="8">
    <source>
        <dbReference type="Ensembl" id="ENSGACP00000057544.1"/>
    </source>
</evidence>
<dbReference type="KEGG" id="gat:120821444"/>
<protein>
    <recommendedName>
        <fullName evidence="7">RING-type domain-containing protein</fullName>
    </recommendedName>
</protein>
<organism evidence="8 9">
    <name type="scientific">Gasterosteus aculeatus aculeatus</name>
    <name type="common">three-spined stickleback</name>
    <dbReference type="NCBI Taxonomy" id="481459"/>
    <lineage>
        <taxon>Eukaryota</taxon>
        <taxon>Metazoa</taxon>
        <taxon>Chordata</taxon>
        <taxon>Craniata</taxon>
        <taxon>Vertebrata</taxon>
        <taxon>Euteleostomi</taxon>
        <taxon>Actinopterygii</taxon>
        <taxon>Neopterygii</taxon>
        <taxon>Teleostei</taxon>
        <taxon>Neoteleostei</taxon>
        <taxon>Acanthomorphata</taxon>
        <taxon>Eupercaria</taxon>
        <taxon>Perciformes</taxon>
        <taxon>Cottioidei</taxon>
        <taxon>Gasterosteales</taxon>
        <taxon>Gasterosteidae</taxon>
        <taxon>Gasterosteus</taxon>
    </lineage>
</organism>
<reference evidence="8" key="3">
    <citation type="submission" date="2025-09" db="UniProtKB">
        <authorList>
            <consortium name="Ensembl"/>
        </authorList>
    </citation>
    <scope>IDENTIFICATION</scope>
</reference>
<dbReference type="AlphaFoldDB" id="A0AAQ4R1M9"/>
<reference evidence="8" key="2">
    <citation type="submission" date="2025-08" db="UniProtKB">
        <authorList>
            <consortium name="Ensembl"/>
        </authorList>
    </citation>
    <scope>IDENTIFICATION</scope>
</reference>
<keyword evidence="5" id="KW-0833">Ubl conjugation pathway</keyword>
<keyword evidence="6" id="KW-0862">Zinc</keyword>
<dbReference type="GO" id="GO:0008270">
    <property type="term" value="F:zinc ion binding"/>
    <property type="evidence" value="ECO:0007669"/>
    <property type="project" value="UniProtKB-KW"/>
</dbReference>
<evidence type="ECO:0000259" key="7">
    <source>
        <dbReference type="PROSITE" id="PS51873"/>
    </source>
</evidence>
<feature type="domain" description="RING-type" evidence="7">
    <location>
        <begin position="26"/>
        <end position="258"/>
    </location>
</feature>
<dbReference type="PROSITE" id="PS51873">
    <property type="entry name" value="TRIAD"/>
    <property type="match status" value="1"/>
</dbReference>
<evidence type="ECO:0000256" key="3">
    <source>
        <dbReference type="ARBA" id="ARBA00022737"/>
    </source>
</evidence>
<keyword evidence="4" id="KW-0863">Zinc-finger</keyword>
<dbReference type="InterPro" id="IPR044066">
    <property type="entry name" value="TRIAD_supradom"/>
</dbReference>
<dbReference type="SUPFAM" id="SSF57850">
    <property type="entry name" value="RING/U-box"/>
    <property type="match status" value="1"/>
</dbReference>
<evidence type="ECO:0000256" key="1">
    <source>
        <dbReference type="ARBA" id="ARBA00022679"/>
    </source>
</evidence>
<dbReference type="GeneID" id="120821444"/>
<proteinExistence type="predicted"/>
<keyword evidence="2" id="KW-0479">Metal-binding</keyword>
<sequence>MSIQGQDQVEKKYDPHDATLKFVKRKNDLDPTCDDDDLKAEMSCGHAVTPDSLTMWCRSKLDEGIYKFKCPALVEGNKLCNKLLSYQEVRRLADLSIEEMQHFEQTIARLAAAEYCEIQTCPWCKTSVERTDLSNLCVQCTVCTADRKKARHFCWQCRREWKGSGPRSDRCDNADCINGNVQLLQTCATISLPDVKGVSSCPCVRVCPTCGMKVEHNRQHCKNINCPRCHVEFCFVCLKLKQECLKTSSPYTICSSGVAPRQTSIPVWEKK</sequence>
<dbReference type="GO" id="GO:0016740">
    <property type="term" value="F:transferase activity"/>
    <property type="evidence" value="ECO:0007669"/>
    <property type="project" value="UniProtKB-KW"/>
</dbReference>
<evidence type="ECO:0000256" key="6">
    <source>
        <dbReference type="ARBA" id="ARBA00022833"/>
    </source>
</evidence>
<evidence type="ECO:0000256" key="5">
    <source>
        <dbReference type="ARBA" id="ARBA00022786"/>
    </source>
</evidence>
<keyword evidence="3" id="KW-0677">Repeat</keyword>
<evidence type="ECO:0000256" key="4">
    <source>
        <dbReference type="ARBA" id="ARBA00022771"/>
    </source>
</evidence>
<accession>A0AAQ4R1M9</accession>
<dbReference type="GeneTree" id="ENSGT00510000050415"/>